<organism evidence="1 2">
    <name type="scientific">Candidatus Curtissbacteria bacterium RBG_13_35_7</name>
    <dbReference type="NCBI Taxonomy" id="1797705"/>
    <lineage>
        <taxon>Bacteria</taxon>
        <taxon>Candidatus Curtissiibacteriota</taxon>
    </lineage>
</organism>
<comment type="caution">
    <text evidence="1">The sequence shown here is derived from an EMBL/GenBank/DDBJ whole genome shotgun (WGS) entry which is preliminary data.</text>
</comment>
<dbReference type="PANTHER" id="PTHR44068">
    <property type="entry name" value="ZGC:194242"/>
    <property type="match status" value="1"/>
</dbReference>
<dbReference type="AlphaFoldDB" id="A0A1F5G1U4"/>
<gene>
    <name evidence="1" type="ORF">A2164_00240</name>
</gene>
<dbReference type="Proteomes" id="UP000176317">
    <property type="component" value="Unassembled WGS sequence"/>
</dbReference>
<dbReference type="Gene3D" id="3.40.50.150">
    <property type="entry name" value="Vaccinia Virus protein VP39"/>
    <property type="match status" value="1"/>
</dbReference>
<protein>
    <recommendedName>
        <fullName evidence="3">Methyltransferase type 11 domain-containing protein</fullName>
    </recommendedName>
</protein>
<reference evidence="1 2" key="1">
    <citation type="journal article" date="2016" name="Nat. Commun.">
        <title>Thousands of microbial genomes shed light on interconnected biogeochemical processes in an aquifer system.</title>
        <authorList>
            <person name="Anantharaman K."/>
            <person name="Brown C.T."/>
            <person name="Hug L.A."/>
            <person name="Sharon I."/>
            <person name="Castelle C.J."/>
            <person name="Probst A.J."/>
            <person name="Thomas B.C."/>
            <person name="Singh A."/>
            <person name="Wilkins M.J."/>
            <person name="Karaoz U."/>
            <person name="Brodie E.L."/>
            <person name="Williams K.H."/>
            <person name="Hubbard S.S."/>
            <person name="Banfield J.F."/>
        </authorList>
    </citation>
    <scope>NUCLEOTIDE SEQUENCE [LARGE SCALE GENOMIC DNA]</scope>
</reference>
<evidence type="ECO:0000313" key="2">
    <source>
        <dbReference type="Proteomes" id="UP000176317"/>
    </source>
</evidence>
<dbReference type="Pfam" id="PF13489">
    <property type="entry name" value="Methyltransf_23"/>
    <property type="match status" value="1"/>
</dbReference>
<proteinExistence type="predicted"/>
<dbReference type="EMBL" id="MFAT01000054">
    <property type="protein sequence ID" value="OGD85841.1"/>
    <property type="molecule type" value="Genomic_DNA"/>
</dbReference>
<sequence>MSKRILIARFLNRYLNYLWSKSAEQNNRLLISMINRANSAKVLDIGCDSGKLIIERVQNIRKPQIYGIDIRSEAVSSSKKLGIKTKKGNVERGLPFPSNFFDIVSANQIIEHLVNVDRFASEIYRVLKPNGYLILSTENLSSWHNIFALILGWQAFSQHISQIKNIGNPFRLSDWENIPACFTHVKIFTPKGLKDLFKMHNFQIIDFFGASYYPFPSLFSTFLAKIDPVHSPFIGIKAKKLK</sequence>
<accession>A0A1F5G1U4</accession>
<evidence type="ECO:0008006" key="3">
    <source>
        <dbReference type="Google" id="ProtNLM"/>
    </source>
</evidence>
<dbReference type="InterPro" id="IPR050447">
    <property type="entry name" value="Erg6_SMT_methyltransf"/>
</dbReference>
<evidence type="ECO:0000313" key="1">
    <source>
        <dbReference type="EMBL" id="OGD85841.1"/>
    </source>
</evidence>
<dbReference type="PANTHER" id="PTHR44068:SF11">
    <property type="entry name" value="GERANYL DIPHOSPHATE 2-C-METHYLTRANSFERASE"/>
    <property type="match status" value="1"/>
</dbReference>
<dbReference type="CDD" id="cd02440">
    <property type="entry name" value="AdoMet_MTases"/>
    <property type="match status" value="1"/>
</dbReference>
<dbReference type="InterPro" id="IPR029063">
    <property type="entry name" value="SAM-dependent_MTases_sf"/>
</dbReference>
<dbReference type="SUPFAM" id="SSF53335">
    <property type="entry name" value="S-adenosyl-L-methionine-dependent methyltransferases"/>
    <property type="match status" value="1"/>
</dbReference>
<name>A0A1F5G1U4_9BACT</name>